<sequence length="151" mass="16557">MSGSAKHLASCIFCKIIKGEIPSFKLVETELSYSFMDISPLATGHALVIPKYHTMKMHDLPDEYLADAMPVAKKIALALGAENYNILQNNGRIAHQVVDHVHFHVIPKPAATDEAGLVTAATDAGLVIGWPQQQVPKEELQKAYEEIKGRL</sequence>
<evidence type="ECO:0000313" key="6">
    <source>
        <dbReference type="Proteomes" id="UP000320762"/>
    </source>
</evidence>
<dbReference type="Proteomes" id="UP000320762">
    <property type="component" value="Unassembled WGS sequence"/>
</dbReference>
<dbReference type="GO" id="GO:0003824">
    <property type="term" value="F:catalytic activity"/>
    <property type="evidence" value="ECO:0007669"/>
    <property type="project" value="InterPro"/>
</dbReference>
<evidence type="ECO:0000256" key="2">
    <source>
        <dbReference type="PIRSR" id="PIRSR601310-3"/>
    </source>
</evidence>
<dbReference type="SUPFAM" id="SSF54197">
    <property type="entry name" value="HIT-like"/>
    <property type="match status" value="1"/>
</dbReference>
<comment type="caution">
    <text evidence="5">The sequence shown here is derived from an EMBL/GenBank/DDBJ whole genome shotgun (WGS) entry which is preliminary data.</text>
</comment>
<feature type="domain" description="HIT" evidence="4">
    <location>
        <begin position="12"/>
        <end position="116"/>
    </location>
</feature>
<dbReference type="InterPro" id="IPR011146">
    <property type="entry name" value="HIT-like"/>
</dbReference>
<dbReference type="PRINTS" id="PR00332">
    <property type="entry name" value="HISTRIAD"/>
</dbReference>
<evidence type="ECO:0000313" key="5">
    <source>
        <dbReference type="EMBL" id="TRM62094.1"/>
    </source>
</evidence>
<dbReference type="GO" id="GO:0009117">
    <property type="term" value="P:nucleotide metabolic process"/>
    <property type="evidence" value="ECO:0007669"/>
    <property type="project" value="TreeGrafter"/>
</dbReference>
<dbReference type="InterPro" id="IPR019808">
    <property type="entry name" value="Histidine_triad_CS"/>
</dbReference>
<dbReference type="InterPro" id="IPR036265">
    <property type="entry name" value="HIT-like_sf"/>
</dbReference>
<feature type="active site" description="Tele-AMP-histidine intermediate" evidence="1">
    <location>
        <position position="102"/>
    </location>
</feature>
<accession>A0A550CBF4</accession>
<evidence type="ECO:0000259" key="4">
    <source>
        <dbReference type="PROSITE" id="PS51084"/>
    </source>
</evidence>
<dbReference type="InterPro" id="IPR039384">
    <property type="entry name" value="HINT"/>
</dbReference>
<dbReference type="Gene3D" id="3.30.428.10">
    <property type="entry name" value="HIT-like"/>
    <property type="match status" value="1"/>
</dbReference>
<name>A0A550CBF4_9AGAR</name>
<proteinExistence type="predicted"/>
<dbReference type="PROSITE" id="PS51084">
    <property type="entry name" value="HIT_2"/>
    <property type="match status" value="1"/>
</dbReference>
<feature type="short sequence motif" description="Histidine triad motif" evidence="2 3">
    <location>
        <begin position="100"/>
        <end position="104"/>
    </location>
</feature>
<dbReference type="InterPro" id="IPR001310">
    <property type="entry name" value="Histidine_triad_HIT"/>
</dbReference>
<dbReference type="PANTHER" id="PTHR46648:SF1">
    <property type="entry name" value="ADENOSINE 5'-MONOPHOSPHORAMIDASE HNT1"/>
    <property type="match status" value="1"/>
</dbReference>
<dbReference type="OrthoDB" id="672793at2759"/>
<protein>
    <submittedName>
        <fullName evidence="5">HIT-like domain-containing protein</fullName>
    </submittedName>
</protein>
<reference evidence="5 6" key="1">
    <citation type="journal article" date="2019" name="New Phytol.">
        <title>Comparative genomics reveals unique wood-decay strategies and fruiting body development in the Schizophyllaceae.</title>
        <authorList>
            <person name="Almasi E."/>
            <person name="Sahu N."/>
            <person name="Krizsan K."/>
            <person name="Balint B."/>
            <person name="Kovacs G.M."/>
            <person name="Kiss B."/>
            <person name="Cseklye J."/>
            <person name="Drula E."/>
            <person name="Henrissat B."/>
            <person name="Nagy I."/>
            <person name="Chovatia M."/>
            <person name="Adam C."/>
            <person name="LaButti K."/>
            <person name="Lipzen A."/>
            <person name="Riley R."/>
            <person name="Grigoriev I.V."/>
            <person name="Nagy L.G."/>
        </authorList>
    </citation>
    <scope>NUCLEOTIDE SEQUENCE [LARGE SCALE GENOMIC DNA]</scope>
    <source>
        <strain evidence="5 6">NL-1724</strain>
    </source>
</reference>
<dbReference type="PROSITE" id="PS00892">
    <property type="entry name" value="HIT_1"/>
    <property type="match status" value="1"/>
</dbReference>
<gene>
    <name evidence="5" type="ORF">BD626DRAFT_558278</name>
</gene>
<organism evidence="5 6">
    <name type="scientific">Schizophyllum amplum</name>
    <dbReference type="NCBI Taxonomy" id="97359"/>
    <lineage>
        <taxon>Eukaryota</taxon>
        <taxon>Fungi</taxon>
        <taxon>Dikarya</taxon>
        <taxon>Basidiomycota</taxon>
        <taxon>Agaricomycotina</taxon>
        <taxon>Agaricomycetes</taxon>
        <taxon>Agaricomycetidae</taxon>
        <taxon>Agaricales</taxon>
        <taxon>Schizophyllaceae</taxon>
        <taxon>Schizophyllum</taxon>
    </lineage>
</organism>
<keyword evidence="6" id="KW-1185">Reference proteome</keyword>
<dbReference type="Pfam" id="PF01230">
    <property type="entry name" value="HIT"/>
    <property type="match status" value="1"/>
</dbReference>
<dbReference type="AlphaFoldDB" id="A0A550CBF4"/>
<dbReference type="CDD" id="cd01277">
    <property type="entry name" value="HINT_subgroup"/>
    <property type="match status" value="1"/>
</dbReference>
<dbReference type="STRING" id="97359.A0A550CBF4"/>
<evidence type="ECO:0000256" key="1">
    <source>
        <dbReference type="PIRSR" id="PIRSR601310-1"/>
    </source>
</evidence>
<dbReference type="PANTHER" id="PTHR46648">
    <property type="entry name" value="HIT FAMILY PROTEIN 1"/>
    <property type="match status" value="1"/>
</dbReference>
<evidence type="ECO:0000256" key="3">
    <source>
        <dbReference type="PROSITE-ProRule" id="PRU00464"/>
    </source>
</evidence>
<dbReference type="EMBL" id="VDMD01000014">
    <property type="protein sequence ID" value="TRM62094.1"/>
    <property type="molecule type" value="Genomic_DNA"/>
</dbReference>